<name>A0A6D2C8K9_9HELI</name>
<sequence length="72" mass="8431">MQNNTQTQANNTSTQKEQNKSLEQREQELEQRLNKTTQKIMGAITALVSYAISYIFCFHIPYLVSCIYILHY</sequence>
<evidence type="ECO:0000313" key="4">
    <source>
        <dbReference type="Proteomes" id="UP000029870"/>
    </source>
</evidence>
<comment type="caution">
    <text evidence="3">The sequence shown here is derived from an EMBL/GenBank/DDBJ whole genome shotgun (WGS) entry which is preliminary data.</text>
</comment>
<reference evidence="3 4" key="1">
    <citation type="journal article" date="2014" name="Genome Announc.">
        <title>Draft genome sequences of eight enterohepatic helicobacter species isolated from both laboratory and wild rodents.</title>
        <authorList>
            <person name="Sheh A."/>
            <person name="Shen Z."/>
            <person name="Fox J.G."/>
        </authorList>
    </citation>
    <scope>NUCLEOTIDE SEQUENCE [LARGE SCALE GENOMIC DNA]</scope>
    <source>
        <strain evidence="3 4">Missouri</strain>
    </source>
</reference>
<protein>
    <submittedName>
        <fullName evidence="3">Uncharacterized protein</fullName>
    </submittedName>
</protein>
<dbReference type="GeneID" id="60657629"/>
<keyword evidence="2" id="KW-1133">Transmembrane helix</keyword>
<organism evidence="3 4">
    <name type="scientific">Helicobacter bilis</name>
    <dbReference type="NCBI Taxonomy" id="37372"/>
    <lineage>
        <taxon>Bacteria</taxon>
        <taxon>Pseudomonadati</taxon>
        <taxon>Campylobacterota</taxon>
        <taxon>Epsilonproteobacteria</taxon>
        <taxon>Campylobacterales</taxon>
        <taxon>Helicobacteraceae</taxon>
        <taxon>Helicobacter</taxon>
    </lineage>
</organism>
<dbReference type="EMBL" id="JRPH02000022">
    <property type="protein sequence ID" value="TLE03998.1"/>
    <property type="molecule type" value="Genomic_DNA"/>
</dbReference>
<dbReference type="Proteomes" id="UP000029870">
    <property type="component" value="Unassembled WGS sequence"/>
</dbReference>
<feature type="compositionally biased region" description="Basic and acidic residues" evidence="1">
    <location>
        <begin position="17"/>
        <end position="30"/>
    </location>
</feature>
<dbReference type="RefSeq" id="WP_004089470.1">
    <property type="nucleotide sequence ID" value="NZ_JAERIZ010000038.1"/>
</dbReference>
<keyword evidence="2" id="KW-0472">Membrane</keyword>
<evidence type="ECO:0000256" key="2">
    <source>
        <dbReference type="SAM" id="Phobius"/>
    </source>
</evidence>
<feature type="compositionally biased region" description="Low complexity" evidence="1">
    <location>
        <begin position="1"/>
        <end position="15"/>
    </location>
</feature>
<keyword evidence="2" id="KW-0812">Transmembrane</keyword>
<gene>
    <name evidence="3" type="ORF">LS77_007540</name>
</gene>
<feature type="region of interest" description="Disordered" evidence="1">
    <location>
        <begin position="1"/>
        <end position="30"/>
    </location>
</feature>
<evidence type="ECO:0000313" key="3">
    <source>
        <dbReference type="EMBL" id="TLE03998.1"/>
    </source>
</evidence>
<accession>A0A6D2C8K9</accession>
<proteinExistence type="predicted"/>
<dbReference type="AlphaFoldDB" id="A0A6D2C8K9"/>
<feature type="transmembrane region" description="Helical" evidence="2">
    <location>
        <begin position="40"/>
        <end position="70"/>
    </location>
</feature>
<evidence type="ECO:0000256" key="1">
    <source>
        <dbReference type="SAM" id="MobiDB-lite"/>
    </source>
</evidence>